<feature type="compositionally biased region" description="Acidic residues" evidence="1">
    <location>
        <begin position="520"/>
        <end position="532"/>
    </location>
</feature>
<feature type="region of interest" description="Disordered" evidence="1">
    <location>
        <begin position="502"/>
        <end position="537"/>
    </location>
</feature>
<evidence type="ECO:0000313" key="2">
    <source>
        <dbReference type="EMBL" id="TQV94250.1"/>
    </source>
</evidence>
<feature type="compositionally biased region" description="Acidic residues" evidence="1">
    <location>
        <begin position="349"/>
        <end position="360"/>
    </location>
</feature>
<organism evidence="2 3">
    <name type="scientific">Cordyceps javanica</name>
    <dbReference type="NCBI Taxonomy" id="43265"/>
    <lineage>
        <taxon>Eukaryota</taxon>
        <taxon>Fungi</taxon>
        <taxon>Dikarya</taxon>
        <taxon>Ascomycota</taxon>
        <taxon>Pezizomycotina</taxon>
        <taxon>Sordariomycetes</taxon>
        <taxon>Hypocreomycetidae</taxon>
        <taxon>Hypocreales</taxon>
        <taxon>Cordycipitaceae</taxon>
        <taxon>Cordyceps</taxon>
    </lineage>
</organism>
<dbReference type="STRING" id="43265.A0A545UXQ5"/>
<proteinExistence type="predicted"/>
<dbReference type="OrthoDB" id="10249045at2759"/>
<feature type="compositionally biased region" description="Basic residues" evidence="1">
    <location>
        <begin position="305"/>
        <end position="319"/>
    </location>
</feature>
<dbReference type="Proteomes" id="UP000315783">
    <property type="component" value="Unassembled WGS sequence"/>
</dbReference>
<evidence type="ECO:0000256" key="1">
    <source>
        <dbReference type="SAM" id="MobiDB-lite"/>
    </source>
</evidence>
<reference evidence="2 3" key="1">
    <citation type="journal article" date="2019" name="Appl. Microbiol. Biotechnol.">
        <title>Genome sequence of Isaria javanica and comparative genome analysis insights into family S53 peptidase evolution in fungal entomopathogens.</title>
        <authorList>
            <person name="Lin R."/>
            <person name="Zhang X."/>
            <person name="Xin B."/>
            <person name="Zou M."/>
            <person name="Gao Y."/>
            <person name="Qin F."/>
            <person name="Hu Q."/>
            <person name="Xie B."/>
            <person name="Cheng X."/>
        </authorList>
    </citation>
    <scope>NUCLEOTIDE SEQUENCE [LARGE SCALE GENOMIC DNA]</scope>
    <source>
        <strain evidence="2 3">IJ1G</strain>
    </source>
</reference>
<accession>A0A545UXQ5</accession>
<keyword evidence="3" id="KW-1185">Reference proteome</keyword>
<feature type="region of interest" description="Disordered" evidence="1">
    <location>
        <begin position="300"/>
        <end position="367"/>
    </location>
</feature>
<gene>
    <name evidence="2" type="ORF">IF1G_07129</name>
</gene>
<feature type="compositionally biased region" description="Gly residues" evidence="1">
    <location>
        <begin position="507"/>
        <end position="517"/>
    </location>
</feature>
<evidence type="ECO:0008006" key="4">
    <source>
        <dbReference type="Google" id="ProtNLM"/>
    </source>
</evidence>
<dbReference type="EMBL" id="SPUK01000010">
    <property type="protein sequence ID" value="TQV94250.1"/>
    <property type="molecule type" value="Genomic_DNA"/>
</dbReference>
<comment type="caution">
    <text evidence="2">The sequence shown here is derived from an EMBL/GenBank/DDBJ whole genome shotgun (WGS) entry which is preliminary data.</text>
</comment>
<feature type="compositionally biased region" description="Basic and acidic residues" evidence="1">
    <location>
        <begin position="329"/>
        <end position="348"/>
    </location>
</feature>
<protein>
    <recommendedName>
        <fullName evidence="4">F-box domain-containing protein</fullName>
    </recommendedName>
</protein>
<sequence>MYMTRPRPVRSHQHAQLLQTEQFFQNGSLAWRYDGNDDDGYDSDSTPAYMDVGHFRWFWPWGVRRSSTFDTMPTGKQSLPVAASLPPSSVGEQPGSLLLTRLPAELRLKIWRLVLRTQCSARWTYHPRSPAWRPDRRGAPFIDTALLSTCRAVYAETWDLPMRLTQAVLADGTPCDKPGEWAPVVLAAGVLVPHAWQVLLLRRAEVTMQHFRLEAGFLEMWVAALGKLKAAAAACVADLVAERRLRGGGVNEDVIRALRGRQPLEEIVVRMNRMDWWTWTSVPPAPWPDSLPGECVADLRDAGRQRKGANNRRKRRRSRRSAEEELEWEVERERWARKNTGDDYGHDDHDDEEEGEEEEEGHASLGLEADEEVTQDMEDEDGHGASHDDAVLENATALSETSYGQVGDAATQTYDEDTEQGGYFSDHTASSDESAVYVFDAATLPESLCLVPFKTESWDRAGAYGVLSPHLRVTLMLETFGPKSLQLDAALAEVKTWRLPMPLVHGGSSGSGSGGGGERGDEEEEEEEEEERGVDVRAGAAVEDDQGRVLAWDGRPVRAYHWLRDVGDEAEEAPFLRMGELRGTAEGVVVKMMTLVPRNL</sequence>
<name>A0A545UXQ5_9HYPO</name>
<evidence type="ECO:0000313" key="3">
    <source>
        <dbReference type="Proteomes" id="UP000315783"/>
    </source>
</evidence>
<dbReference type="AlphaFoldDB" id="A0A545UXQ5"/>